<protein>
    <submittedName>
        <fullName evidence="3">Uncharacterized protein</fullName>
    </submittedName>
</protein>
<evidence type="ECO:0000256" key="2">
    <source>
        <dbReference type="SAM" id="SignalP"/>
    </source>
</evidence>
<feature type="compositionally biased region" description="Basic and acidic residues" evidence="1">
    <location>
        <begin position="63"/>
        <end position="76"/>
    </location>
</feature>
<accession>A0A316VN14</accession>
<gene>
    <name evidence="3" type="ORF">FA14DRAFT_187850</name>
</gene>
<feature type="signal peptide" evidence="2">
    <location>
        <begin position="1"/>
        <end position="19"/>
    </location>
</feature>
<dbReference type="Proteomes" id="UP000245771">
    <property type="component" value="Unassembled WGS sequence"/>
</dbReference>
<dbReference type="AlphaFoldDB" id="A0A316VN14"/>
<name>A0A316VN14_9BASI</name>
<organism evidence="3 4">
    <name type="scientific">Meira miltonrushii</name>
    <dbReference type="NCBI Taxonomy" id="1280837"/>
    <lineage>
        <taxon>Eukaryota</taxon>
        <taxon>Fungi</taxon>
        <taxon>Dikarya</taxon>
        <taxon>Basidiomycota</taxon>
        <taxon>Ustilaginomycotina</taxon>
        <taxon>Exobasidiomycetes</taxon>
        <taxon>Exobasidiales</taxon>
        <taxon>Brachybasidiaceae</taxon>
        <taxon>Meira</taxon>
    </lineage>
</organism>
<feature type="chain" id="PRO_5016273692" evidence="2">
    <location>
        <begin position="20"/>
        <end position="199"/>
    </location>
</feature>
<sequence>MDCFIVFLSLMFAVWSSSASQLRGDLQASTIHHFVRRELDLNATPTSSMDEGYPRAVAASHHSNNEEVQTRWDHATVQRKGNAGVSSKGPKLSEEERKKKKYECNRLCVQRYRFKYSKEGQEIAAKTLDPIEKARYDKKLEEIQKKRKQYKAKYFHDIKVGLEKNDPKAVARNLMNRIHNRQASRRWMRKKRAQQALHD</sequence>
<dbReference type="InParanoid" id="A0A316VN14"/>
<evidence type="ECO:0000313" key="3">
    <source>
        <dbReference type="EMBL" id="PWN37793.1"/>
    </source>
</evidence>
<reference evidence="3 4" key="1">
    <citation type="journal article" date="2018" name="Mol. Biol. Evol.">
        <title>Broad Genomic Sampling Reveals a Smut Pathogenic Ancestry of the Fungal Clade Ustilaginomycotina.</title>
        <authorList>
            <person name="Kijpornyongpan T."/>
            <person name="Mondo S.J."/>
            <person name="Barry K."/>
            <person name="Sandor L."/>
            <person name="Lee J."/>
            <person name="Lipzen A."/>
            <person name="Pangilinan J."/>
            <person name="LaButti K."/>
            <person name="Hainaut M."/>
            <person name="Henrissat B."/>
            <person name="Grigoriev I.V."/>
            <person name="Spatafora J.W."/>
            <person name="Aime M.C."/>
        </authorList>
    </citation>
    <scope>NUCLEOTIDE SEQUENCE [LARGE SCALE GENOMIC DNA]</scope>
    <source>
        <strain evidence="3 4">MCA 3882</strain>
    </source>
</reference>
<proteinExistence type="predicted"/>
<dbReference type="GeneID" id="37023408"/>
<keyword evidence="2" id="KW-0732">Signal</keyword>
<dbReference type="EMBL" id="KZ819602">
    <property type="protein sequence ID" value="PWN37793.1"/>
    <property type="molecule type" value="Genomic_DNA"/>
</dbReference>
<evidence type="ECO:0000256" key="1">
    <source>
        <dbReference type="SAM" id="MobiDB-lite"/>
    </source>
</evidence>
<evidence type="ECO:0000313" key="4">
    <source>
        <dbReference type="Proteomes" id="UP000245771"/>
    </source>
</evidence>
<dbReference type="RefSeq" id="XP_025358095.1">
    <property type="nucleotide sequence ID" value="XM_025501627.1"/>
</dbReference>
<feature type="region of interest" description="Disordered" evidence="1">
    <location>
        <begin position="61"/>
        <end position="96"/>
    </location>
</feature>
<keyword evidence="4" id="KW-1185">Reference proteome</keyword>